<evidence type="ECO:0000256" key="6">
    <source>
        <dbReference type="SAM" id="Phobius"/>
    </source>
</evidence>
<name>A0A9P6YJY9_RHIOR</name>
<dbReference type="AlphaFoldDB" id="A0A9P6YJY9"/>
<comment type="subcellular location">
    <subcellularLocation>
        <location evidence="1">Membrane</location>
        <topology evidence="1">Multi-pass membrane protein</topology>
    </subcellularLocation>
</comment>
<feature type="region of interest" description="Disordered" evidence="5">
    <location>
        <begin position="245"/>
        <end position="307"/>
    </location>
</feature>
<dbReference type="InterPro" id="IPR005821">
    <property type="entry name" value="Ion_trans_dom"/>
</dbReference>
<reference evidence="8" key="1">
    <citation type="journal article" date="2020" name="Microb. Genom.">
        <title>Genetic diversity of clinical and environmental Mucorales isolates obtained from an investigation of mucormycosis cases among solid organ transplant recipients.</title>
        <authorList>
            <person name="Nguyen M.H."/>
            <person name="Kaul D."/>
            <person name="Muto C."/>
            <person name="Cheng S.J."/>
            <person name="Richter R.A."/>
            <person name="Bruno V.M."/>
            <person name="Liu G."/>
            <person name="Beyhan S."/>
            <person name="Sundermann A.J."/>
            <person name="Mounaud S."/>
            <person name="Pasculle A.W."/>
            <person name="Nierman W.C."/>
            <person name="Driscoll E."/>
            <person name="Cumbie R."/>
            <person name="Clancy C.J."/>
            <person name="Dupont C.L."/>
        </authorList>
    </citation>
    <scope>NUCLEOTIDE SEQUENCE</scope>
    <source>
        <strain evidence="8">GL16</strain>
    </source>
</reference>
<gene>
    <name evidence="8" type="ORF">G6F51_002382</name>
</gene>
<dbReference type="PANTHER" id="PTHR38483">
    <property type="entry name" value="CHROMOSOME 1, WHOLE GENOME SHOTGUN SEQUENCE"/>
    <property type="match status" value="1"/>
</dbReference>
<evidence type="ECO:0000313" key="9">
    <source>
        <dbReference type="Proteomes" id="UP000717996"/>
    </source>
</evidence>
<accession>A0A9P6YJY9</accession>
<dbReference type="Proteomes" id="UP000717996">
    <property type="component" value="Unassembled WGS sequence"/>
</dbReference>
<sequence>MPLEDETHLYAAEDDNQTSELLSNTSTQHRLTKSEIVKGMANRFMYSKFYIGLYLALAFLSFISIVMSLRETCPSSLFIIFEAIINLAMIVEVSTRLLALGKNYWKSVWNMIDIVLVIVCVVTLLVLTTGCSIGERNEAIFDTMLLVIRNGFQLFRLFMMLRRNQYSIHARSTRIDFDDILDNNADNSTSLDRDLHDTFLDDEDSDLEHVMSLDPFQSRQLPIVYEENDPYRIVKKTPHKLELDNSDIAHSRTASDSSTSKLYNSPIEYNDPYYNKKQPNREPNRTNSYLPYSHHRRDPSQPPASSMYIEDYTPHTSTTLGVGSMLHDSLAEQIDNTRSTSPATAAAKQTDTIIQELAQNKKKKQKTFCCGLGYRSIAFIALLFIVVIAIIWYFVWPRVPNLSVSDVDDNMNIQVVTNSSIKYISTQWNMSLTADNSENWVPTRFDSIDFILSDERTSAVFGNGTLGSTVLSPKKKSLIVVPIDVYYETDSINDATFQDLYNACGVQISSNTPYENSQDLLNITIHVTYHIAGIVWTPTANITVHGLGCPAS</sequence>
<dbReference type="EMBL" id="JAANIT010000203">
    <property type="protein sequence ID" value="KAG1550542.1"/>
    <property type="molecule type" value="Genomic_DNA"/>
</dbReference>
<feature type="transmembrane region" description="Helical" evidence="6">
    <location>
        <begin position="107"/>
        <end position="127"/>
    </location>
</feature>
<dbReference type="GO" id="GO:0005216">
    <property type="term" value="F:monoatomic ion channel activity"/>
    <property type="evidence" value="ECO:0007669"/>
    <property type="project" value="InterPro"/>
</dbReference>
<evidence type="ECO:0000313" key="8">
    <source>
        <dbReference type="EMBL" id="KAG1550542.1"/>
    </source>
</evidence>
<evidence type="ECO:0000256" key="4">
    <source>
        <dbReference type="ARBA" id="ARBA00023136"/>
    </source>
</evidence>
<dbReference type="PANTHER" id="PTHR38483:SF1">
    <property type="entry name" value="ION TRANSPORT DOMAIN-CONTAINING PROTEIN"/>
    <property type="match status" value="1"/>
</dbReference>
<keyword evidence="2 6" id="KW-0812">Transmembrane</keyword>
<dbReference type="GO" id="GO:0016020">
    <property type="term" value="C:membrane"/>
    <property type="evidence" value="ECO:0007669"/>
    <property type="project" value="UniProtKB-SubCell"/>
</dbReference>
<organism evidence="8 9">
    <name type="scientific">Rhizopus oryzae</name>
    <name type="common">Mucormycosis agent</name>
    <name type="synonym">Rhizopus arrhizus var. delemar</name>
    <dbReference type="NCBI Taxonomy" id="64495"/>
    <lineage>
        <taxon>Eukaryota</taxon>
        <taxon>Fungi</taxon>
        <taxon>Fungi incertae sedis</taxon>
        <taxon>Mucoromycota</taxon>
        <taxon>Mucoromycotina</taxon>
        <taxon>Mucoromycetes</taxon>
        <taxon>Mucorales</taxon>
        <taxon>Mucorineae</taxon>
        <taxon>Rhizopodaceae</taxon>
        <taxon>Rhizopus</taxon>
    </lineage>
</organism>
<keyword evidence="3 6" id="KW-1133">Transmembrane helix</keyword>
<proteinExistence type="predicted"/>
<feature type="compositionally biased region" description="Polar residues" evidence="5">
    <location>
        <begin position="252"/>
        <end position="263"/>
    </location>
</feature>
<evidence type="ECO:0000259" key="7">
    <source>
        <dbReference type="Pfam" id="PF00520"/>
    </source>
</evidence>
<comment type="caution">
    <text evidence="8">The sequence shown here is derived from an EMBL/GenBank/DDBJ whole genome shotgun (WGS) entry which is preliminary data.</text>
</comment>
<evidence type="ECO:0000256" key="2">
    <source>
        <dbReference type="ARBA" id="ARBA00022692"/>
    </source>
</evidence>
<keyword evidence="4 6" id="KW-0472">Membrane</keyword>
<feature type="transmembrane region" description="Helical" evidence="6">
    <location>
        <begin position="372"/>
        <end position="396"/>
    </location>
</feature>
<feature type="transmembrane region" description="Helical" evidence="6">
    <location>
        <begin position="139"/>
        <end position="159"/>
    </location>
</feature>
<evidence type="ECO:0000256" key="1">
    <source>
        <dbReference type="ARBA" id="ARBA00004141"/>
    </source>
</evidence>
<dbReference type="OrthoDB" id="429183at2759"/>
<protein>
    <recommendedName>
        <fullName evidence="7">Ion transport domain-containing protein</fullName>
    </recommendedName>
</protein>
<feature type="transmembrane region" description="Helical" evidence="6">
    <location>
        <begin position="75"/>
        <end position="95"/>
    </location>
</feature>
<dbReference type="Pfam" id="PF00520">
    <property type="entry name" value="Ion_trans"/>
    <property type="match status" value="1"/>
</dbReference>
<evidence type="ECO:0000256" key="3">
    <source>
        <dbReference type="ARBA" id="ARBA00022989"/>
    </source>
</evidence>
<dbReference type="Gene3D" id="1.20.120.350">
    <property type="entry name" value="Voltage-gated potassium channels. Chain C"/>
    <property type="match status" value="1"/>
</dbReference>
<evidence type="ECO:0000256" key="5">
    <source>
        <dbReference type="SAM" id="MobiDB-lite"/>
    </source>
</evidence>
<feature type="transmembrane region" description="Helical" evidence="6">
    <location>
        <begin position="49"/>
        <end position="69"/>
    </location>
</feature>
<dbReference type="InterPro" id="IPR027359">
    <property type="entry name" value="Volt_channel_dom_sf"/>
</dbReference>
<feature type="domain" description="Ion transport" evidence="7">
    <location>
        <begin position="58"/>
        <end position="162"/>
    </location>
</feature>